<reference evidence="1 2" key="1">
    <citation type="submission" date="2023-06" db="EMBL/GenBank/DDBJ databases">
        <authorList>
            <person name="Oyuntsetseg B."/>
            <person name="Kim S.B."/>
        </authorList>
    </citation>
    <scope>NUCLEOTIDE SEQUENCE [LARGE SCALE GENOMIC DNA]</scope>
    <source>
        <strain evidence="1 2">2-15</strain>
    </source>
</reference>
<organism evidence="1 2">
    <name type="scientific">Amycolatopsis carbonis</name>
    <dbReference type="NCBI Taxonomy" id="715471"/>
    <lineage>
        <taxon>Bacteria</taxon>
        <taxon>Bacillati</taxon>
        <taxon>Actinomycetota</taxon>
        <taxon>Actinomycetes</taxon>
        <taxon>Pseudonocardiales</taxon>
        <taxon>Pseudonocardiaceae</taxon>
        <taxon>Amycolatopsis</taxon>
    </lineage>
</organism>
<dbReference type="Proteomes" id="UP001236014">
    <property type="component" value="Chromosome"/>
</dbReference>
<accession>A0A9Y2MVF9</accession>
<evidence type="ECO:0000313" key="1">
    <source>
        <dbReference type="EMBL" id="WIX76854.1"/>
    </source>
</evidence>
<evidence type="ECO:0000313" key="2">
    <source>
        <dbReference type="Proteomes" id="UP001236014"/>
    </source>
</evidence>
<dbReference type="EMBL" id="CP127294">
    <property type="protein sequence ID" value="WIX76854.1"/>
    <property type="molecule type" value="Genomic_DNA"/>
</dbReference>
<sequence length="48" mass="5145">MIASERDAAVRECEALGRDADERARHGAGQLTAMLAAINPILRPAQNN</sequence>
<dbReference type="RefSeq" id="WP_285967601.1">
    <property type="nucleotide sequence ID" value="NZ_CP127294.1"/>
</dbReference>
<name>A0A9Y2MVF9_9PSEU</name>
<dbReference type="AlphaFoldDB" id="A0A9Y2MVF9"/>
<proteinExistence type="predicted"/>
<gene>
    <name evidence="1" type="ORF">QRX50_36315</name>
</gene>
<dbReference type="KEGG" id="acab:QRX50_36315"/>
<protein>
    <submittedName>
        <fullName evidence="1">Uncharacterized protein</fullName>
    </submittedName>
</protein>
<keyword evidence="2" id="KW-1185">Reference proteome</keyword>